<comment type="caution">
    <text evidence="3">The sequence shown here is derived from an EMBL/GenBank/DDBJ whole genome shotgun (WGS) entry which is preliminary data.</text>
</comment>
<evidence type="ECO:0000313" key="4">
    <source>
        <dbReference type="Proteomes" id="UP001549920"/>
    </source>
</evidence>
<accession>A0ABR3HNW1</accession>
<organism evidence="3 4">
    <name type="scientific">Loxostege sticticalis</name>
    <name type="common">Beet webworm moth</name>
    <dbReference type="NCBI Taxonomy" id="481309"/>
    <lineage>
        <taxon>Eukaryota</taxon>
        <taxon>Metazoa</taxon>
        <taxon>Ecdysozoa</taxon>
        <taxon>Arthropoda</taxon>
        <taxon>Hexapoda</taxon>
        <taxon>Insecta</taxon>
        <taxon>Pterygota</taxon>
        <taxon>Neoptera</taxon>
        <taxon>Endopterygota</taxon>
        <taxon>Lepidoptera</taxon>
        <taxon>Glossata</taxon>
        <taxon>Ditrysia</taxon>
        <taxon>Pyraloidea</taxon>
        <taxon>Crambidae</taxon>
        <taxon>Pyraustinae</taxon>
        <taxon>Loxostege</taxon>
    </lineage>
</organism>
<dbReference type="EMBL" id="JBEUOH010000016">
    <property type="protein sequence ID" value="KAL0872068.1"/>
    <property type="molecule type" value="Genomic_DNA"/>
</dbReference>
<comment type="similarity">
    <text evidence="1">Belongs to the selenium-binding protein family.</text>
</comment>
<gene>
    <name evidence="3" type="ORF">ABMA27_004495</name>
</gene>
<evidence type="ECO:0000256" key="1">
    <source>
        <dbReference type="ARBA" id="ARBA00005606"/>
    </source>
</evidence>
<evidence type="ECO:0000256" key="2">
    <source>
        <dbReference type="ARBA" id="ARBA00023266"/>
    </source>
</evidence>
<reference evidence="3 4" key="1">
    <citation type="submission" date="2024-06" db="EMBL/GenBank/DDBJ databases">
        <title>A chromosome-level genome assembly of beet webworm, Loxostege sticticalis.</title>
        <authorList>
            <person name="Zhang Y."/>
        </authorList>
    </citation>
    <scope>NUCLEOTIDE SEQUENCE [LARGE SCALE GENOMIC DNA]</scope>
    <source>
        <strain evidence="3">AQ026</strain>
        <tissue evidence="3">Whole body</tissue>
    </source>
</reference>
<dbReference type="PANTHER" id="PTHR23300">
    <property type="entry name" value="METHANETHIOL OXIDASE"/>
    <property type="match status" value="1"/>
</dbReference>
<dbReference type="PANTHER" id="PTHR23300:SF0">
    <property type="entry name" value="METHANETHIOL OXIDASE"/>
    <property type="match status" value="1"/>
</dbReference>
<dbReference type="InterPro" id="IPR008826">
    <property type="entry name" value="Se-bd"/>
</dbReference>
<keyword evidence="4" id="KW-1185">Reference proteome</keyword>
<keyword evidence="2" id="KW-0711">Selenium</keyword>
<evidence type="ECO:0000313" key="3">
    <source>
        <dbReference type="EMBL" id="KAL0872068.1"/>
    </source>
</evidence>
<dbReference type="Proteomes" id="UP001549920">
    <property type="component" value="Unassembled WGS sequence"/>
</dbReference>
<name>A0ABR3HNW1_LOXSC</name>
<proteinExistence type="inferred from homology"/>
<dbReference type="Pfam" id="PF05694">
    <property type="entry name" value="SBP56"/>
    <property type="match status" value="1"/>
</dbReference>
<protein>
    <submittedName>
        <fullName evidence="3">Uncharacterized protein</fullName>
    </submittedName>
</protein>
<sequence length="302" mass="34758">MRCTGEGTRYASLDALRNGSREQLLYMIHRTFTGRTRDELHHSIWKMCSSCHDNKGNRDHTRSGVRQRVIDGAEMRSFNFSFPHTTHSLATGEIMISTMGDKTRMGREISYLGKGALEIKFLHNPKANQGFVGCALEANVYSLINNPVKKIVFEDGLMSDIILSLDDKYVTTWKYWEVKPYDNFEAEGPKVNMQIYLSLSFLSPWDKQFYLKIIEHQSYIQHCPCQNGGIKLDPDFLVHFGNEPDGPALPHEMRYPGGVCTSEKCPAKFKIQTQRQFMCQYFCTYTAAFRLKICIVNNFKIM</sequence>